<evidence type="ECO:0000256" key="5">
    <source>
        <dbReference type="ARBA" id="ARBA00023136"/>
    </source>
</evidence>
<feature type="transmembrane region" description="Helical" evidence="7">
    <location>
        <begin position="286"/>
        <end position="310"/>
    </location>
</feature>
<dbReference type="Proteomes" id="UP000092666">
    <property type="component" value="Unassembled WGS sequence"/>
</dbReference>
<protein>
    <recommendedName>
        <fullName evidence="8">Major facilitator superfamily (MFS) profile domain-containing protein</fullName>
    </recommendedName>
</protein>
<dbReference type="AlphaFoldDB" id="A0A1B9H4D8"/>
<feature type="transmembrane region" description="Helical" evidence="7">
    <location>
        <begin position="188"/>
        <end position="213"/>
    </location>
</feature>
<feature type="compositionally biased region" description="Polar residues" evidence="6">
    <location>
        <begin position="36"/>
        <end position="56"/>
    </location>
</feature>
<feature type="compositionally biased region" description="Basic and acidic residues" evidence="6">
    <location>
        <begin position="16"/>
        <end position="28"/>
    </location>
</feature>
<evidence type="ECO:0000256" key="3">
    <source>
        <dbReference type="ARBA" id="ARBA00022692"/>
    </source>
</evidence>
<feature type="compositionally biased region" description="Polar residues" evidence="6">
    <location>
        <begin position="1"/>
        <end position="15"/>
    </location>
</feature>
<dbReference type="InterPro" id="IPR011701">
    <property type="entry name" value="MFS"/>
</dbReference>
<evidence type="ECO:0000313" key="9">
    <source>
        <dbReference type="EMBL" id="OCF38135.1"/>
    </source>
</evidence>
<dbReference type="EMBL" id="KI669492">
    <property type="protein sequence ID" value="OCF38135.1"/>
    <property type="molecule type" value="Genomic_DNA"/>
</dbReference>
<dbReference type="GO" id="GO:0016020">
    <property type="term" value="C:membrane"/>
    <property type="evidence" value="ECO:0007669"/>
    <property type="project" value="UniProtKB-SubCell"/>
</dbReference>
<evidence type="ECO:0000313" key="10">
    <source>
        <dbReference type="Proteomes" id="UP000092666"/>
    </source>
</evidence>
<dbReference type="OrthoDB" id="419616at2759"/>
<name>A0A1B9H4D8_9TREE</name>
<keyword evidence="3 7" id="KW-0812">Transmembrane</keyword>
<sequence>MPSAQTYFQLELQRTQFREEPSSSRFEEIQPPSGFMNKSQPQIRRQYGCSPTSDPSSIEDGDESALNRPSTQLLKPARSPRTFEARKTALDDTTVRSDQTPVNWKALLPLFMIRTADAMTYTTIFSFIVEYITTILQNQDHPNGALTSDSDKIGLYAGLAEGSFMLTQAAMAPFWARMADRYGRKRSLILGFAGTVLCAAFVGFGGSVGWVIFWRATFGLNPVPVVVRVMITELTDLSNRPFVFSSYSPVFHCGYIMGHLAGGLLSKPYGRLPAFLGGEIELFQKWPYGLPGIATAIFGVLSLIVGQIWLPETKPVNTNHQMGRTSKERSLRELLVEVVKIPHFLTVLYGFCGVCLVNHELEMRGRELQPELIARLRLPLFPA</sequence>
<proteinExistence type="predicted"/>
<dbReference type="InterPro" id="IPR020846">
    <property type="entry name" value="MFS_dom"/>
</dbReference>
<reference evidence="9 10" key="1">
    <citation type="submission" date="2013-07" db="EMBL/GenBank/DDBJ databases">
        <title>The Genome Sequence of Cryptococcus heveanensis BCC8398.</title>
        <authorList>
            <consortium name="The Broad Institute Genome Sequencing Platform"/>
            <person name="Cuomo C."/>
            <person name="Litvintseva A."/>
            <person name="Chen Y."/>
            <person name="Heitman J."/>
            <person name="Sun S."/>
            <person name="Springer D."/>
            <person name="Dromer F."/>
            <person name="Young S.K."/>
            <person name="Zeng Q."/>
            <person name="Gargeya S."/>
            <person name="Fitzgerald M."/>
            <person name="Abouelleil A."/>
            <person name="Alvarado L."/>
            <person name="Berlin A.M."/>
            <person name="Chapman S.B."/>
            <person name="Dewar J."/>
            <person name="Goldberg J."/>
            <person name="Griggs A."/>
            <person name="Gujja S."/>
            <person name="Hansen M."/>
            <person name="Howarth C."/>
            <person name="Imamovic A."/>
            <person name="Larimer J."/>
            <person name="McCowan C."/>
            <person name="Murphy C."/>
            <person name="Pearson M."/>
            <person name="Priest M."/>
            <person name="Roberts A."/>
            <person name="Saif S."/>
            <person name="Shea T."/>
            <person name="Sykes S."/>
            <person name="Wortman J."/>
            <person name="Nusbaum C."/>
            <person name="Birren B."/>
        </authorList>
    </citation>
    <scope>NUCLEOTIDE SEQUENCE [LARGE SCALE GENOMIC DNA]</scope>
    <source>
        <strain evidence="9 10">BCC8398</strain>
    </source>
</reference>
<feature type="transmembrane region" description="Helical" evidence="7">
    <location>
        <begin position="118"/>
        <end position="136"/>
    </location>
</feature>
<dbReference type="PANTHER" id="PTHR23504">
    <property type="entry name" value="MAJOR FACILITATOR SUPERFAMILY DOMAIN-CONTAINING PROTEIN 10"/>
    <property type="match status" value="1"/>
</dbReference>
<keyword evidence="10" id="KW-1185">Reference proteome</keyword>
<feature type="transmembrane region" description="Helical" evidence="7">
    <location>
        <begin position="156"/>
        <end position="176"/>
    </location>
</feature>
<accession>A0A1B9H4D8</accession>
<feature type="region of interest" description="Disordered" evidence="6">
    <location>
        <begin position="1"/>
        <end position="80"/>
    </location>
</feature>
<dbReference type="GO" id="GO:0022857">
    <property type="term" value="F:transmembrane transporter activity"/>
    <property type="evidence" value="ECO:0007669"/>
    <property type="project" value="InterPro"/>
</dbReference>
<evidence type="ECO:0000256" key="1">
    <source>
        <dbReference type="ARBA" id="ARBA00004141"/>
    </source>
</evidence>
<organism evidence="9 10">
    <name type="scientific">Kwoniella heveanensis BCC8398</name>
    <dbReference type="NCBI Taxonomy" id="1296120"/>
    <lineage>
        <taxon>Eukaryota</taxon>
        <taxon>Fungi</taxon>
        <taxon>Dikarya</taxon>
        <taxon>Basidiomycota</taxon>
        <taxon>Agaricomycotina</taxon>
        <taxon>Tremellomycetes</taxon>
        <taxon>Tremellales</taxon>
        <taxon>Cryptococcaceae</taxon>
        <taxon>Kwoniella</taxon>
    </lineage>
</organism>
<evidence type="ECO:0000256" key="6">
    <source>
        <dbReference type="SAM" id="MobiDB-lite"/>
    </source>
</evidence>
<keyword evidence="4 7" id="KW-1133">Transmembrane helix</keyword>
<gene>
    <name evidence="9" type="ORF">I316_00359</name>
</gene>
<reference evidence="10" key="2">
    <citation type="submission" date="2013-12" db="EMBL/GenBank/DDBJ databases">
        <title>Evolution of pathogenesis and genome organization in the Tremellales.</title>
        <authorList>
            <person name="Cuomo C."/>
            <person name="Litvintseva A."/>
            <person name="Heitman J."/>
            <person name="Chen Y."/>
            <person name="Sun S."/>
            <person name="Springer D."/>
            <person name="Dromer F."/>
            <person name="Young S."/>
            <person name="Zeng Q."/>
            <person name="Chapman S."/>
            <person name="Gujja S."/>
            <person name="Saif S."/>
            <person name="Birren B."/>
        </authorList>
    </citation>
    <scope>NUCLEOTIDE SEQUENCE [LARGE SCALE GENOMIC DNA]</scope>
    <source>
        <strain evidence="10">BCC8398</strain>
    </source>
</reference>
<keyword evidence="2" id="KW-0813">Transport</keyword>
<dbReference type="Pfam" id="PF07690">
    <property type="entry name" value="MFS_1"/>
    <property type="match status" value="1"/>
</dbReference>
<evidence type="ECO:0000256" key="4">
    <source>
        <dbReference type="ARBA" id="ARBA00022989"/>
    </source>
</evidence>
<evidence type="ECO:0000256" key="7">
    <source>
        <dbReference type="SAM" id="Phobius"/>
    </source>
</evidence>
<evidence type="ECO:0000256" key="2">
    <source>
        <dbReference type="ARBA" id="ARBA00022448"/>
    </source>
</evidence>
<dbReference type="PANTHER" id="PTHR23504:SF15">
    <property type="entry name" value="MAJOR FACILITATOR SUPERFAMILY (MFS) PROFILE DOMAIN-CONTAINING PROTEIN"/>
    <property type="match status" value="1"/>
</dbReference>
<dbReference type="Gene3D" id="1.20.1250.20">
    <property type="entry name" value="MFS general substrate transporter like domains"/>
    <property type="match status" value="1"/>
</dbReference>
<evidence type="ECO:0000259" key="8">
    <source>
        <dbReference type="PROSITE" id="PS50850"/>
    </source>
</evidence>
<keyword evidence="5 7" id="KW-0472">Membrane</keyword>
<comment type="subcellular location">
    <subcellularLocation>
        <location evidence="1">Membrane</location>
        <topology evidence="1">Multi-pass membrane protein</topology>
    </subcellularLocation>
</comment>
<dbReference type="InterPro" id="IPR036259">
    <property type="entry name" value="MFS_trans_sf"/>
</dbReference>
<dbReference type="PROSITE" id="PS50850">
    <property type="entry name" value="MFS"/>
    <property type="match status" value="1"/>
</dbReference>
<feature type="domain" description="Major facilitator superfamily (MFS) profile" evidence="8">
    <location>
        <begin position="106"/>
        <end position="383"/>
    </location>
</feature>
<dbReference type="SUPFAM" id="SSF103473">
    <property type="entry name" value="MFS general substrate transporter"/>
    <property type="match status" value="1"/>
</dbReference>